<organism evidence="13 14">
    <name type="scientific">Beijerinckia indica subsp. indica (strain ATCC 9039 / DSM 1715 / NCIMB 8712)</name>
    <dbReference type="NCBI Taxonomy" id="395963"/>
    <lineage>
        <taxon>Bacteria</taxon>
        <taxon>Pseudomonadati</taxon>
        <taxon>Pseudomonadota</taxon>
        <taxon>Alphaproteobacteria</taxon>
        <taxon>Hyphomicrobiales</taxon>
        <taxon>Beijerinckiaceae</taxon>
        <taxon>Beijerinckia</taxon>
    </lineage>
</organism>
<dbReference type="Proteomes" id="UP000001695">
    <property type="component" value="Chromosome"/>
</dbReference>
<proteinExistence type="inferred from homology"/>
<dbReference type="eggNOG" id="COG1376">
    <property type="taxonomic scope" value="Bacteria"/>
</dbReference>
<comment type="similarity">
    <text evidence="2">Belongs to the YkuD family.</text>
</comment>
<keyword evidence="3" id="KW-0328">Glycosyltransferase</keyword>
<feature type="active site" description="Proton donor/acceptor" evidence="9">
    <location>
        <position position="200"/>
    </location>
</feature>
<evidence type="ECO:0000256" key="2">
    <source>
        <dbReference type="ARBA" id="ARBA00005992"/>
    </source>
</evidence>
<evidence type="ECO:0000256" key="11">
    <source>
        <dbReference type="SAM" id="SignalP"/>
    </source>
</evidence>
<dbReference type="Gene3D" id="2.40.440.10">
    <property type="entry name" value="L,D-transpeptidase catalytic domain-like"/>
    <property type="match status" value="1"/>
</dbReference>
<dbReference type="UniPathway" id="UPA00219"/>
<dbReference type="GO" id="GO:0071972">
    <property type="term" value="F:peptidoglycan L,D-transpeptidase activity"/>
    <property type="evidence" value="ECO:0007669"/>
    <property type="project" value="TreeGrafter"/>
</dbReference>
<dbReference type="MEROPS" id="C82.003"/>
<dbReference type="PANTHER" id="PTHR30582:SF24">
    <property type="entry name" value="L,D-TRANSPEPTIDASE ERFK_SRFK-RELATED"/>
    <property type="match status" value="1"/>
</dbReference>
<dbReference type="InterPro" id="IPR050979">
    <property type="entry name" value="LD-transpeptidase"/>
</dbReference>
<dbReference type="KEGG" id="bid:Bind_3056"/>
<dbReference type="SUPFAM" id="SSF141523">
    <property type="entry name" value="L,D-transpeptidase catalytic domain-like"/>
    <property type="match status" value="1"/>
</dbReference>
<evidence type="ECO:0000313" key="13">
    <source>
        <dbReference type="EMBL" id="ACB96618.1"/>
    </source>
</evidence>
<evidence type="ECO:0000256" key="8">
    <source>
        <dbReference type="ARBA" id="ARBA00023316"/>
    </source>
</evidence>
<comment type="pathway">
    <text evidence="1 9">Cell wall biogenesis; peptidoglycan biosynthesis.</text>
</comment>
<keyword evidence="7 9" id="KW-0573">Peptidoglycan synthesis</keyword>
<accession>B2IBJ2</accession>
<evidence type="ECO:0000256" key="9">
    <source>
        <dbReference type="PROSITE-ProRule" id="PRU01373"/>
    </source>
</evidence>
<dbReference type="InterPro" id="IPR005490">
    <property type="entry name" value="LD_TPept_cat_dom"/>
</dbReference>
<dbReference type="InterPro" id="IPR038063">
    <property type="entry name" value="Transpep_catalytic_dom"/>
</dbReference>
<gene>
    <name evidence="13" type="ordered locus">Bind_3056</name>
</gene>
<reference evidence="14" key="1">
    <citation type="submission" date="2008-03" db="EMBL/GenBank/DDBJ databases">
        <title>Complete sequence of chromosome of Beijerinckia indica subsp. indica ATCC 9039.</title>
        <authorList>
            <consortium name="US DOE Joint Genome Institute"/>
            <person name="Copeland A."/>
            <person name="Lucas S."/>
            <person name="Lapidus A."/>
            <person name="Glavina del Rio T."/>
            <person name="Dalin E."/>
            <person name="Tice H."/>
            <person name="Bruce D."/>
            <person name="Goodwin L."/>
            <person name="Pitluck S."/>
            <person name="LaButti K."/>
            <person name="Schmutz J."/>
            <person name="Larimer F."/>
            <person name="Land M."/>
            <person name="Hauser L."/>
            <person name="Kyrpides N."/>
            <person name="Mikhailova N."/>
            <person name="Dunfield P.F."/>
            <person name="Dedysh S.N."/>
            <person name="Liesack W."/>
            <person name="Saw J.H."/>
            <person name="Alam M."/>
            <person name="Chen Y."/>
            <person name="Murrell J.C."/>
            <person name="Richardson P."/>
        </authorList>
    </citation>
    <scope>NUCLEOTIDE SEQUENCE [LARGE SCALE GENOMIC DNA]</scope>
    <source>
        <strain evidence="14">ATCC 9039 / DSM 1715 / NCIMB 8712</strain>
    </source>
</reference>
<dbReference type="RefSeq" id="WP_012385967.1">
    <property type="nucleotide sequence ID" value="NC_010581.1"/>
</dbReference>
<evidence type="ECO:0000313" key="14">
    <source>
        <dbReference type="Proteomes" id="UP000001695"/>
    </source>
</evidence>
<evidence type="ECO:0000256" key="7">
    <source>
        <dbReference type="ARBA" id="ARBA00022984"/>
    </source>
</evidence>
<dbReference type="GO" id="GO:0018104">
    <property type="term" value="P:peptidoglycan-protein cross-linking"/>
    <property type="evidence" value="ECO:0007669"/>
    <property type="project" value="TreeGrafter"/>
</dbReference>
<dbReference type="GO" id="GO:0005576">
    <property type="term" value="C:extracellular region"/>
    <property type="evidence" value="ECO:0007669"/>
    <property type="project" value="TreeGrafter"/>
</dbReference>
<sequence>MPKKIVPLVGSLVFLAGLTATAMPAFAQWPYYSGYQRARPPFPSVESDDDQIQPPDDLYDSRPPAAYPRGAYSRTPDGYERNDYDLNVRSSQRTAALVPNPTEEGPGTIVIDTKSRQLYYIQPDGMAIRYGIGVGREGFAWKGTARVGRKAEWPRWIPPKEMLKRRPDLPTSMEGGVENPLGARALYLYQGERDTLFRIHGTNEPDTIGKAVSSGCIRMMNADVIDLFQRVPVGTRVVVL</sequence>
<dbReference type="Pfam" id="PF03734">
    <property type="entry name" value="YkuD"/>
    <property type="match status" value="1"/>
</dbReference>
<dbReference type="PROSITE" id="PS52029">
    <property type="entry name" value="LD_TPASE"/>
    <property type="match status" value="1"/>
</dbReference>
<feature type="domain" description="L,D-TPase catalytic" evidence="12">
    <location>
        <begin position="107"/>
        <end position="240"/>
    </location>
</feature>
<feature type="chain" id="PRO_5002777016" evidence="11">
    <location>
        <begin position="28"/>
        <end position="240"/>
    </location>
</feature>
<dbReference type="HOGENOM" id="CLU_042399_0_2_5"/>
<dbReference type="EMBL" id="CP001016">
    <property type="protein sequence ID" value="ACB96618.1"/>
    <property type="molecule type" value="Genomic_DNA"/>
</dbReference>
<evidence type="ECO:0000256" key="6">
    <source>
        <dbReference type="ARBA" id="ARBA00022960"/>
    </source>
</evidence>
<evidence type="ECO:0000259" key="12">
    <source>
        <dbReference type="PROSITE" id="PS52029"/>
    </source>
</evidence>
<feature type="region of interest" description="Disordered" evidence="10">
    <location>
        <begin position="40"/>
        <end position="81"/>
    </location>
</feature>
<feature type="active site" description="Nucleophile" evidence="9">
    <location>
        <position position="216"/>
    </location>
</feature>
<dbReference type="GO" id="GO:0071555">
    <property type="term" value="P:cell wall organization"/>
    <property type="evidence" value="ECO:0007669"/>
    <property type="project" value="UniProtKB-UniRule"/>
</dbReference>
<evidence type="ECO:0000256" key="5">
    <source>
        <dbReference type="ARBA" id="ARBA00022801"/>
    </source>
</evidence>
<feature type="signal peptide" evidence="11">
    <location>
        <begin position="1"/>
        <end position="27"/>
    </location>
</feature>
<keyword evidence="4" id="KW-0808">Transferase</keyword>
<dbReference type="PANTHER" id="PTHR30582">
    <property type="entry name" value="L,D-TRANSPEPTIDASE"/>
    <property type="match status" value="1"/>
</dbReference>
<evidence type="ECO:0000256" key="3">
    <source>
        <dbReference type="ARBA" id="ARBA00022676"/>
    </source>
</evidence>
<dbReference type="FunFam" id="2.40.440.10:FF:000002">
    <property type="entry name" value="L,D-transpeptidase ErfK/SrfK"/>
    <property type="match status" value="1"/>
</dbReference>
<dbReference type="GO" id="GO:0008360">
    <property type="term" value="P:regulation of cell shape"/>
    <property type="evidence" value="ECO:0007669"/>
    <property type="project" value="UniProtKB-UniRule"/>
</dbReference>
<keyword evidence="11" id="KW-0732">Signal</keyword>
<keyword evidence="14" id="KW-1185">Reference proteome</keyword>
<keyword evidence="6 9" id="KW-0133">Cell shape</keyword>
<evidence type="ECO:0000256" key="1">
    <source>
        <dbReference type="ARBA" id="ARBA00004752"/>
    </source>
</evidence>
<keyword evidence="5" id="KW-0378">Hydrolase</keyword>
<dbReference type="CDD" id="cd16913">
    <property type="entry name" value="YkuD_like"/>
    <property type="match status" value="1"/>
</dbReference>
<dbReference type="AlphaFoldDB" id="B2IBJ2"/>
<reference evidence="13 14" key="2">
    <citation type="journal article" date="2010" name="J. Bacteriol.">
        <title>Complete genome sequence of Beijerinckia indica subsp. indica.</title>
        <authorList>
            <person name="Tamas I."/>
            <person name="Dedysh S.N."/>
            <person name="Liesack W."/>
            <person name="Stott M.B."/>
            <person name="Alam M."/>
            <person name="Murrell J.C."/>
            <person name="Dunfield P.F."/>
        </authorList>
    </citation>
    <scope>NUCLEOTIDE SEQUENCE [LARGE SCALE GENOMIC DNA]</scope>
    <source>
        <strain evidence="14">ATCC 9039 / DSM 1715 / NCIMB 8712</strain>
    </source>
</reference>
<evidence type="ECO:0000256" key="10">
    <source>
        <dbReference type="SAM" id="MobiDB-lite"/>
    </source>
</evidence>
<dbReference type="GO" id="GO:0016757">
    <property type="term" value="F:glycosyltransferase activity"/>
    <property type="evidence" value="ECO:0007669"/>
    <property type="project" value="UniProtKB-KW"/>
</dbReference>
<dbReference type="STRING" id="395963.Bind_3056"/>
<evidence type="ECO:0000256" key="4">
    <source>
        <dbReference type="ARBA" id="ARBA00022679"/>
    </source>
</evidence>
<keyword evidence="8 9" id="KW-0961">Cell wall biogenesis/degradation</keyword>
<name>B2IBJ2_BEII9</name>
<protein>
    <submittedName>
        <fullName evidence="13">ErfK/YbiS/YcfS/YnhG family protein</fullName>
    </submittedName>
</protein>